<dbReference type="AlphaFoldDB" id="A0A074XEG9"/>
<feature type="domain" description="N-acetyltransferase" evidence="4">
    <location>
        <begin position="14"/>
        <end position="194"/>
    </location>
</feature>
<sequence length="241" mass="26953">MLLNEHTALVTSQILLCPYSEHHVPTYHEWMKDEELQALTASEPLSLPEEYDMQRSWRQDPDKLTFIACLPPTSPATASTTITPKQDDAPSRMIGDINLFLFDDDEDDEEESSTSTTSKQIIGEIELMIALKSHHRKGHGRASLLAFLSYILTNSGAILSEYTQGTSGILNFLRVKINKDNVKSIALFESVGFERTSAEANYFGEVELRIQVKGEEEVALKELEGAKGWNGRPFVIGYGEV</sequence>
<dbReference type="InterPro" id="IPR000182">
    <property type="entry name" value="GNAT_dom"/>
</dbReference>
<dbReference type="HOGENOM" id="CLU_073102_0_0_1"/>
<dbReference type="EMBL" id="KL584983">
    <property type="protein sequence ID" value="KEQ83803.1"/>
    <property type="molecule type" value="Genomic_DNA"/>
</dbReference>
<dbReference type="InterPro" id="IPR016181">
    <property type="entry name" value="Acyl_CoA_acyltransferase"/>
</dbReference>
<proteinExistence type="inferred from homology"/>
<name>A0A074XEG9_AURPU</name>
<dbReference type="OrthoDB" id="5043642at2759"/>
<dbReference type="SUPFAM" id="SSF55729">
    <property type="entry name" value="Acyl-CoA N-acyltransferases (Nat)"/>
    <property type="match status" value="1"/>
</dbReference>
<evidence type="ECO:0000313" key="6">
    <source>
        <dbReference type="Proteomes" id="UP000030706"/>
    </source>
</evidence>
<evidence type="ECO:0000313" key="5">
    <source>
        <dbReference type="EMBL" id="KEQ83803.1"/>
    </source>
</evidence>
<dbReference type="Proteomes" id="UP000030706">
    <property type="component" value="Unassembled WGS sequence"/>
</dbReference>
<dbReference type="InterPro" id="IPR039135">
    <property type="entry name" value="NAT9-like"/>
</dbReference>
<organism evidence="5 6">
    <name type="scientific">Aureobasidium pullulans EXF-150</name>
    <dbReference type="NCBI Taxonomy" id="1043002"/>
    <lineage>
        <taxon>Eukaryota</taxon>
        <taxon>Fungi</taxon>
        <taxon>Dikarya</taxon>
        <taxon>Ascomycota</taxon>
        <taxon>Pezizomycotina</taxon>
        <taxon>Dothideomycetes</taxon>
        <taxon>Dothideomycetidae</taxon>
        <taxon>Dothideales</taxon>
        <taxon>Saccotheciaceae</taxon>
        <taxon>Aureobasidium</taxon>
    </lineage>
</organism>
<protein>
    <recommendedName>
        <fullName evidence="4">N-acetyltransferase domain-containing protein</fullName>
    </recommendedName>
</protein>
<gene>
    <name evidence="5" type="ORF">M438DRAFT_345899</name>
</gene>
<comment type="similarity">
    <text evidence="1">Belongs to the acetyltransferase family. GNAT subfamily.</text>
</comment>
<accession>A0A074XEG9</accession>
<keyword evidence="6" id="KW-1185">Reference proteome</keyword>
<dbReference type="STRING" id="1043002.A0A074XEG9"/>
<dbReference type="PANTHER" id="PTHR13256">
    <property type="entry name" value="N-ACETYLTRANSFERASE 9"/>
    <property type="match status" value="1"/>
</dbReference>
<evidence type="ECO:0000256" key="3">
    <source>
        <dbReference type="ARBA" id="ARBA00023315"/>
    </source>
</evidence>
<evidence type="ECO:0000259" key="4">
    <source>
        <dbReference type="Pfam" id="PF13302"/>
    </source>
</evidence>
<dbReference type="RefSeq" id="XP_029759990.1">
    <property type="nucleotide sequence ID" value="XM_029905550.1"/>
</dbReference>
<keyword evidence="2" id="KW-0808">Transferase</keyword>
<dbReference type="GeneID" id="40747856"/>
<keyword evidence="3" id="KW-0012">Acyltransferase</keyword>
<dbReference type="Pfam" id="PF13302">
    <property type="entry name" value="Acetyltransf_3"/>
    <property type="match status" value="1"/>
</dbReference>
<reference evidence="5 6" key="1">
    <citation type="journal article" date="2014" name="BMC Genomics">
        <title>Genome sequencing of four Aureobasidium pullulans varieties: biotechnological potential, stress tolerance, and description of new species.</title>
        <authorList>
            <person name="Gostin Ar C."/>
            <person name="Ohm R.A."/>
            <person name="Kogej T."/>
            <person name="Sonjak S."/>
            <person name="Turk M."/>
            <person name="Zajc J."/>
            <person name="Zalar P."/>
            <person name="Grube M."/>
            <person name="Sun H."/>
            <person name="Han J."/>
            <person name="Sharma A."/>
            <person name="Chiniquy J."/>
            <person name="Ngan C.Y."/>
            <person name="Lipzen A."/>
            <person name="Barry K."/>
            <person name="Grigoriev I.V."/>
            <person name="Gunde-Cimerman N."/>
        </authorList>
    </citation>
    <scope>NUCLEOTIDE SEQUENCE [LARGE SCALE GENOMIC DNA]</scope>
    <source>
        <strain evidence="5 6">EXF-150</strain>
    </source>
</reference>
<evidence type="ECO:0000256" key="1">
    <source>
        <dbReference type="ARBA" id="ARBA00009342"/>
    </source>
</evidence>
<dbReference type="PANTHER" id="PTHR13256:SF16">
    <property type="entry name" value="ALPHA_BETA-TUBULIN-N-ACETYLTRANSFERASE 9"/>
    <property type="match status" value="1"/>
</dbReference>
<dbReference type="Gene3D" id="3.40.630.30">
    <property type="match status" value="1"/>
</dbReference>
<evidence type="ECO:0000256" key="2">
    <source>
        <dbReference type="ARBA" id="ARBA00022679"/>
    </source>
</evidence>
<dbReference type="GO" id="GO:0008080">
    <property type="term" value="F:N-acetyltransferase activity"/>
    <property type="evidence" value="ECO:0007669"/>
    <property type="project" value="InterPro"/>
</dbReference>